<dbReference type="EMBL" id="LKMD01000100">
    <property type="protein sequence ID" value="PIB02046.1"/>
    <property type="molecule type" value="Genomic_DNA"/>
</dbReference>
<sequence>MPRLRPPDFPPPPPVHWAYNLGSINATYDNYVQRGFSEREMDQRRSVDGHTLWFTNWYHWVHHYLDLGGENAMEWFLSHYESEWLCHFRDQATLFKPPPPPRPFSYHCDDHSRPEKRPPRPSTSHRAGHGQQAHRRSPMAAAQAQTQPRTAGTSSSRPDSNDSRARKFPRSAIPRSSSSRSKPVQATSQAPPSKGNIRGHVPAPFHRPAPRRAAVPPPPTIKAPSRLLQGSNGRPVAAPHATAPGPAARQPSKPPGRVRSGANAGLDTYAHAPLEASLARPTRAPTAPQPPKAYPVAGYIDANKRVGEIAVEPSPSEATATLMSTSMTDPSYDQAVFQQEVNDLINGIEEQVRRGRDRSRSPRRGPQHLYRNRESSRHSPSLPRGYRGEPLTPLNQHRGPTQVPRGSLPPDQPPARTERPQLPPRDRSSDRHLSRAPCCDDCNERTWNSRT</sequence>
<name>A0A2G5IB12_CERBT</name>
<dbReference type="Proteomes" id="UP000230605">
    <property type="component" value="Chromosome 1"/>
</dbReference>
<feature type="compositionally biased region" description="Basic residues" evidence="1">
    <location>
        <begin position="126"/>
        <end position="137"/>
    </location>
</feature>
<proteinExistence type="predicted"/>
<reference evidence="2 3" key="1">
    <citation type="submission" date="2015-10" db="EMBL/GenBank/DDBJ databases">
        <title>The cercosporin biosynthetic gene cluster was horizontally transferred to several fungal lineages and shown to be expanded in Cercospora beticola based on microsynteny with recipient genomes.</title>
        <authorList>
            <person name="De Jonge R."/>
            <person name="Ebert M.K."/>
            <person name="Suttle J.C."/>
            <person name="Jurick Ii W.M."/>
            <person name="Secor G.A."/>
            <person name="Thomma B.P."/>
            <person name="Van De Peer Y."/>
            <person name="Bolton M.D."/>
        </authorList>
    </citation>
    <scope>NUCLEOTIDE SEQUENCE [LARGE SCALE GENOMIC DNA]</scope>
    <source>
        <strain evidence="2 3">09-40</strain>
    </source>
</reference>
<evidence type="ECO:0000256" key="1">
    <source>
        <dbReference type="SAM" id="MobiDB-lite"/>
    </source>
</evidence>
<protein>
    <submittedName>
        <fullName evidence="2">Uncharacterized protein</fullName>
    </submittedName>
</protein>
<feature type="compositionally biased region" description="Low complexity" evidence="1">
    <location>
        <begin position="276"/>
        <end position="286"/>
    </location>
</feature>
<feature type="compositionally biased region" description="Low complexity" evidence="1">
    <location>
        <begin position="200"/>
        <end position="214"/>
    </location>
</feature>
<dbReference type="AlphaFoldDB" id="A0A2G5IB12"/>
<evidence type="ECO:0000313" key="3">
    <source>
        <dbReference type="Proteomes" id="UP000230605"/>
    </source>
</evidence>
<feature type="region of interest" description="Disordered" evidence="1">
    <location>
        <begin position="98"/>
        <end position="295"/>
    </location>
</feature>
<feature type="region of interest" description="Disordered" evidence="1">
    <location>
        <begin position="349"/>
        <end position="451"/>
    </location>
</feature>
<comment type="caution">
    <text evidence="2">The sequence shown here is derived from an EMBL/GenBank/DDBJ whole genome shotgun (WGS) entry which is preliminary data.</text>
</comment>
<feature type="compositionally biased region" description="Basic and acidic residues" evidence="1">
    <location>
        <begin position="416"/>
        <end position="433"/>
    </location>
</feature>
<organism evidence="2 3">
    <name type="scientific">Cercospora beticola</name>
    <name type="common">Sugarbeet leaf spot fungus</name>
    <dbReference type="NCBI Taxonomy" id="122368"/>
    <lineage>
        <taxon>Eukaryota</taxon>
        <taxon>Fungi</taxon>
        <taxon>Dikarya</taxon>
        <taxon>Ascomycota</taxon>
        <taxon>Pezizomycotina</taxon>
        <taxon>Dothideomycetes</taxon>
        <taxon>Dothideomycetidae</taxon>
        <taxon>Mycosphaerellales</taxon>
        <taxon>Mycosphaerellaceae</taxon>
        <taxon>Cercospora</taxon>
    </lineage>
</organism>
<dbReference type="OrthoDB" id="10422840at2759"/>
<feature type="compositionally biased region" description="Low complexity" evidence="1">
    <location>
        <begin position="170"/>
        <end position="183"/>
    </location>
</feature>
<feature type="compositionally biased region" description="Low complexity" evidence="1">
    <location>
        <begin position="235"/>
        <end position="248"/>
    </location>
</feature>
<feature type="compositionally biased region" description="Basic and acidic residues" evidence="1">
    <location>
        <begin position="107"/>
        <end position="118"/>
    </location>
</feature>
<accession>A0A2G5IB12</accession>
<evidence type="ECO:0000313" key="2">
    <source>
        <dbReference type="EMBL" id="PIB02046.1"/>
    </source>
</evidence>
<feature type="compositionally biased region" description="Low complexity" evidence="1">
    <location>
        <begin position="140"/>
        <end position="153"/>
    </location>
</feature>
<feature type="compositionally biased region" description="Basic and acidic residues" evidence="1">
    <location>
        <begin position="350"/>
        <end position="360"/>
    </location>
</feature>
<gene>
    <name evidence="2" type="ORF">CB0940_01220</name>
</gene>